<evidence type="ECO:0000256" key="1">
    <source>
        <dbReference type="SAM" id="SignalP"/>
    </source>
</evidence>
<feature type="chain" id="PRO_5034685503" description="Apple domain-containing protein" evidence="1">
    <location>
        <begin position="21"/>
        <end position="287"/>
    </location>
</feature>
<accession>A0A8E5MJV8</accession>
<organism evidence="2 3">
    <name type="scientific">Ustilaginoidea virens</name>
    <name type="common">Rice false smut fungus</name>
    <name type="synonym">Villosiclava virens</name>
    <dbReference type="NCBI Taxonomy" id="1159556"/>
    <lineage>
        <taxon>Eukaryota</taxon>
        <taxon>Fungi</taxon>
        <taxon>Dikarya</taxon>
        <taxon>Ascomycota</taxon>
        <taxon>Pezizomycotina</taxon>
        <taxon>Sordariomycetes</taxon>
        <taxon>Hypocreomycetidae</taxon>
        <taxon>Hypocreales</taxon>
        <taxon>Clavicipitaceae</taxon>
        <taxon>Ustilaginoidea</taxon>
    </lineage>
</organism>
<name>A0A8E5MJV8_USTVR</name>
<dbReference type="GeneID" id="66067505"/>
<dbReference type="AlphaFoldDB" id="A0A8E5MJV8"/>
<dbReference type="RefSeq" id="XP_043000160.1">
    <property type="nucleotide sequence ID" value="XM_043144225.1"/>
</dbReference>
<feature type="signal peptide" evidence="1">
    <location>
        <begin position="1"/>
        <end position="20"/>
    </location>
</feature>
<evidence type="ECO:0000313" key="2">
    <source>
        <dbReference type="EMBL" id="QUC22487.1"/>
    </source>
</evidence>
<evidence type="ECO:0000313" key="3">
    <source>
        <dbReference type="Proteomes" id="UP000027002"/>
    </source>
</evidence>
<keyword evidence="3" id="KW-1185">Reference proteome</keyword>
<sequence length="287" mass="29556">MRLSRSVVVVVPAFAAGVCAGPCRPADPVYSILRTPLQSLATPFCSGFLGYPVTATGTAVGDAATVTQTAYQEPDTVTAQATETVVATSTELLVVTTTPDPVTRTNTVVNTVTIWARQEALPPLLASYPASKISSACSRIVTPSTTTVTATLPNTNTATVTATAPATYSVTVTQVVTVSDTVASELTAEPATATVTVTATDTATRPKVCGANGLPGPNAFNYGANFNTNQANCIATCKTDPRCLSTGFYQVTSPGGTITGTCRYYDKSVSNSASLGVGYYKFNDKAC</sequence>
<proteinExistence type="predicted"/>
<dbReference type="KEGG" id="uvi:66067505"/>
<keyword evidence="1" id="KW-0732">Signal</keyword>
<dbReference type="EMBL" id="CP072757">
    <property type="protein sequence ID" value="QUC22487.1"/>
    <property type="molecule type" value="Genomic_DNA"/>
</dbReference>
<reference evidence="2" key="1">
    <citation type="submission" date="2020-03" db="EMBL/GenBank/DDBJ databases">
        <title>A mixture of massive structural variations and highly conserved coding sequences in Ustilaginoidea virens genome.</title>
        <authorList>
            <person name="Zhang K."/>
            <person name="Zhao Z."/>
            <person name="Zhang Z."/>
            <person name="Li Y."/>
            <person name="Hsiang T."/>
            <person name="Sun W."/>
        </authorList>
    </citation>
    <scope>NUCLEOTIDE SEQUENCE</scope>
    <source>
        <strain evidence="2">UV-8b</strain>
    </source>
</reference>
<dbReference type="OrthoDB" id="3795158at2759"/>
<protein>
    <recommendedName>
        <fullName evidence="4">Apple domain-containing protein</fullName>
    </recommendedName>
</protein>
<evidence type="ECO:0008006" key="4">
    <source>
        <dbReference type="Google" id="ProtNLM"/>
    </source>
</evidence>
<gene>
    <name evidence="2" type="ORF">UV8b_06728</name>
</gene>
<dbReference type="Proteomes" id="UP000027002">
    <property type="component" value="Chromosome 5"/>
</dbReference>